<evidence type="ECO:0000313" key="2">
    <source>
        <dbReference type="EMBL" id="QWG22713.1"/>
    </source>
</evidence>
<reference evidence="2 3" key="1">
    <citation type="submission" date="2021-06" db="EMBL/GenBank/DDBJ databases">
        <title>Bradyrhizobium sp. S2-11-4 Genome sequencing.</title>
        <authorList>
            <person name="Jin L."/>
        </authorList>
    </citation>
    <scope>NUCLEOTIDE SEQUENCE [LARGE SCALE GENOMIC DNA]</scope>
    <source>
        <strain evidence="2 3">S2-11-4</strain>
    </source>
</reference>
<accession>A0A975NWK1</accession>
<feature type="region of interest" description="Disordered" evidence="1">
    <location>
        <begin position="1"/>
        <end position="24"/>
    </location>
</feature>
<dbReference type="Proteomes" id="UP000676951">
    <property type="component" value="Chromosome"/>
</dbReference>
<evidence type="ECO:0000313" key="3">
    <source>
        <dbReference type="Proteomes" id="UP000676951"/>
    </source>
</evidence>
<keyword evidence="3" id="KW-1185">Reference proteome</keyword>
<feature type="compositionally biased region" description="Basic residues" evidence="1">
    <location>
        <begin position="1"/>
        <end position="11"/>
    </location>
</feature>
<dbReference type="AlphaFoldDB" id="A0A975NWK1"/>
<dbReference type="RefSeq" id="WP_215603479.1">
    <property type="nucleotide sequence ID" value="NZ_CP076136.1"/>
</dbReference>
<proteinExistence type="predicted"/>
<evidence type="ECO:0000256" key="1">
    <source>
        <dbReference type="SAM" id="MobiDB-lite"/>
    </source>
</evidence>
<protein>
    <submittedName>
        <fullName evidence="2">Uncharacterized protein</fullName>
    </submittedName>
</protein>
<organism evidence="2 3">
    <name type="scientific">Bradyrhizobium sediminis</name>
    <dbReference type="NCBI Taxonomy" id="2840469"/>
    <lineage>
        <taxon>Bacteria</taxon>
        <taxon>Pseudomonadati</taxon>
        <taxon>Pseudomonadota</taxon>
        <taxon>Alphaproteobacteria</taxon>
        <taxon>Hyphomicrobiales</taxon>
        <taxon>Nitrobacteraceae</taxon>
        <taxon>Bradyrhizobium</taxon>
    </lineage>
</organism>
<gene>
    <name evidence="2" type="ORF">KMZ93_22580</name>
</gene>
<sequence>MRKPVPIRRGHPFAGSKNESFTESHFFPNRDALRMVERHPPAVSSAPRNATPVTSEILPPPVRILYECNLLRGIIANSKGDQENA</sequence>
<dbReference type="EMBL" id="CP076136">
    <property type="protein sequence ID" value="QWG22713.1"/>
    <property type="molecule type" value="Genomic_DNA"/>
</dbReference>
<name>A0A975NWK1_9BRAD</name>